<evidence type="ECO:0000256" key="1">
    <source>
        <dbReference type="SAM" id="MobiDB-lite"/>
    </source>
</evidence>
<reference evidence="3 4" key="1">
    <citation type="submission" date="2019-03" db="EMBL/GenBank/DDBJ databases">
        <title>Genomics of glacier-inhabiting Cryobacterium strains.</title>
        <authorList>
            <person name="Liu Q."/>
            <person name="Xin Y.-H."/>
        </authorList>
    </citation>
    <scope>NUCLEOTIDE SEQUENCE [LARGE SCALE GENOMIC DNA]</scope>
    <source>
        <strain evidence="3 4">Hh4</strain>
    </source>
</reference>
<feature type="chain" id="PRO_5020504142" evidence="2">
    <location>
        <begin position="26"/>
        <end position="69"/>
    </location>
</feature>
<feature type="non-terminal residue" evidence="3">
    <location>
        <position position="69"/>
    </location>
</feature>
<accession>A0A4R9BEN4</accession>
<evidence type="ECO:0000256" key="2">
    <source>
        <dbReference type="SAM" id="SignalP"/>
    </source>
</evidence>
<feature type="signal peptide" evidence="2">
    <location>
        <begin position="1"/>
        <end position="25"/>
    </location>
</feature>
<gene>
    <name evidence="3" type="ORF">E3T48_02790</name>
</gene>
<dbReference type="Proteomes" id="UP000298313">
    <property type="component" value="Unassembled WGS sequence"/>
</dbReference>
<dbReference type="EMBL" id="SOHH01000028">
    <property type="protein sequence ID" value="TFD82134.1"/>
    <property type="molecule type" value="Genomic_DNA"/>
</dbReference>
<feature type="compositionally biased region" description="Low complexity" evidence="1">
    <location>
        <begin position="49"/>
        <end position="69"/>
    </location>
</feature>
<proteinExistence type="predicted"/>
<comment type="caution">
    <text evidence="3">The sequence shown here is derived from an EMBL/GenBank/DDBJ whole genome shotgun (WGS) entry which is preliminary data.</text>
</comment>
<keyword evidence="4" id="KW-1185">Reference proteome</keyword>
<protein>
    <submittedName>
        <fullName evidence="3">Uncharacterized protein</fullName>
    </submittedName>
</protein>
<keyword evidence="2" id="KW-0732">Signal</keyword>
<sequence length="69" mass="6605">MTRRFRIGVVVMVLGGLVTGTAAVAAIGDDEPSSAARAEGVGNSLTGKATASKAPTAAPRAAPADAGAP</sequence>
<organism evidence="3 4">
    <name type="scientific">Cryobacterium fucosi</name>
    <dbReference type="NCBI Taxonomy" id="1259157"/>
    <lineage>
        <taxon>Bacteria</taxon>
        <taxon>Bacillati</taxon>
        <taxon>Actinomycetota</taxon>
        <taxon>Actinomycetes</taxon>
        <taxon>Micrococcales</taxon>
        <taxon>Microbacteriaceae</taxon>
        <taxon>Cryobacterium</taxon>
    </lineage>
</organism>
<feature type="region of interest" description="Disordered" evidence="1">
    <location>
        <begin position="30"/>
        <end position="69"/>
    </location>
</feature>
<dbReference type="AlphaFoldDB" id="A0A4R9BEN4"/>
<name>A0A4R9BEN4_9MICO</name>
<evidence type="ECO:0000313" key="3">
    <source>
        <dbReference type="EMBL" id="TFD82134.1"/>
    </source>
</evidence>
<evidence type="ECO:0000313" key="4">
    <source>
        <dbReference type="Proteomes" id="UP000298313"/>
    </source>
</evidence>